<proteinExistence type="predicted"/>
<keyword evidence="2" id="KW-1185">Reference proteome</keyword>
<reference evidence="1" key="1">
    <citation type="submission" date="2021-12" db="EMBL/GenBank/DDBJ databases">
        <authorList>
            <person name="King R."/>
        </authorList>
    </citation>
    <scope>NUCLEOTIDE SEQUENCE</scope>
</reference>
<sequence length="76" mass="9075">MVEPTEKEMAKSIQCLYKERYPELIECTEDYETLERNCTIKSQNKTITSRIIKILHVGMEEEIWKKLQRLKEVVKG</sequence>
<evidence type="ECO:0000313" key="1">
    <source>
        <dbReference type="EMBL" id="CAH0563162.1"/>
    </source>
</evidence>
<dbReference type="OrthoDB" id="6779752at2759"/>
<dbReference type="EMBL" id="OV121139">
    <property type="protein sequence ID" value="CAH0563162.1"/>
    <property type="molecule type" value="Genomic_DNA"/>
</dbReference>
<dbReference type="Proteomes" id="UP001154078">
    <property type="component" value="Chromosome 8"/>
</dbReference>
<dbReference type="AlphaFoldDB" id="A0A9P0BHD0"/>
<evidence type="ECO:0000313" key="2">
    <source>
        <dbReference type="Proteomes" id="UP001154078"/>
    </source>
</evidence>
<name>A0A9P0BHD0_BRAAE</name>
<accession>A0A9P0BHD0</accession>
<gene>
    <name evidence="1" type="ORF">MELIAE_LOCUS12142</name>
</gene>
<protein>
    <submittedName>
        <fullName evidence="1">Uncharacterized protein</fullName>
    </submittedName>
</protein>
<organism evidence="1 2">
    <name type="scientific">Brassicogethes aeneus</name>
    <name type="common">Rape pollen beetle</name>
    <name type="synonym">Meligethes aeneus</name>
    <dbReference type="NCBI Taxonomy" id="1431903"/>
    <lineage>
        <taxon>Eukaryota</taxon>
        <taxon>Metazoa</taxon>
        <taxon>Ecdysozoa</taxon>
        <taxon>Arthropoda</taxon>
        <taxon>Hexapoda</taxon>
        <taxon>Insecta</taxon>
        <taxon>Pterygota</taxon>
        <taxon>Neoptera</taxon>
        <taxon>Endopterygota</taxon>
        <taxon>Coleoptera</taxon>
        <taxon>Polyphaga</taxon>
        <taxon>Cucujiformia</taxon>
        <taxon>Nitidulidae</taxon>
        <taxon>Meligethinae</taxon>
        <taxon>Brassicogethes</taxon>
    </lineage>
</organism>